<dbReference type="SUPFAM" id="SSF53474">
    <property type="entry name" value="alpha/beta-Hydrolases"/>
    <property type="match status" value="1"/>
</dbReference>
<dbReference type="PANTHER" id="PTHR11757">
    <property type="entry name" value="PROTEASE FAMILY S9A OLIGOPEPTIDASE"/>
    <property type="match status" value="1"/>
</dbReference>
<evidence type="ECO:0000259" key="6">
    <source>
        <dbReference type="Pfam" id="PF02897"/>
    </source>
</evidence>
<accession>A0A2T2XEL8</accession>
<keyword evidence="3 7" id="KW-0378">Hydrolase</keyword>
<proteinExistence type="inferred from homology"/>
<evidence type="ECO:0000256" key="3">
    <source>
        <dbReference type="ARBA" id="ARBA00022801"/>
    </source>
</evidence>
<dbReference type="InterPro" id="IPR001375">
    <property type="entry name" value="Peptidase_S9_cat"/>
</dbReference>
<dbReference type="SUPFAM" id="SSF50993">
    <property type="entry name" value="Peptidase/esterase 'gauge' domain"/>
    <property type="match status" value="1"/>
</dbReference>
<evidence type="ECO:0000256" key="4">
    <source>
        <dbReference type="ARBA" id="ARBA00022825"/>
    </source>
</evidence>
<comment type="similarity">
    <text evidence="1">Belongs to the peptidase S9A family.</text>
</comment>
<organism evidence="7 8">
    <name type="scientific">Sulfobacillus benefaciens</name>
    <dbReference type="NCBI Taxonomy" id="453960"/>
    <lineage>
        <taxon>Bacteria</taxon>
        <taxon>Bacillati</taxon>
        <taxon>Bacillota</taxon>
        <taxon>Clostridia</taxon>
        <taxon>Eubacteriales</taxon>
        <taxon>Clostridiales Family XVII. Incertae Sedis</taxon>
        <taxon>Sulfobacillus</taxon>
    </lineage>
</organism>
<dbReference type="PANTHER" id="PTHR11757:SF19">
    <property type="entry name" value="PROLYL ENDOPEPTIDASE-LIKE"/>
    <property type="match status" value="1"/>
</dbReference>
<sequence>MNPPIAKRIPHPHLLHGDVRSDDYYWLRDRNDPDVIRYLEEENQYYDHMMKPLEPLTKQLYNDMVSRIPPVDEEVPYQDGPFYYFSRTEKDQQYPVYLRIRARSRNELDGGHQELILDLNRMTTGSDFLSVTVQRVSPDHAKLAYLENRDGTDRYTLYIKNLSTGHLYPDRIDNVFLYGSVEWDATGEYIFYVTVDDTQRPYRLWRHRLGNLGPDTLLYEEADPSFSLTLDKSRSGQYLFFKCHNKASDEVWYLPANVATEEFRRFAARRRDIKYDLEHWGQNFVVLTNEGAENFTVKVCDVTEPHGELRQLIEYNPDRYIEAIHPFQDALILFGRQGGLTQIWVYRDDSLKMLAWPESLYNVWLGTNRQYDTTEVLIHYESFITPKTTWSLDLSTGELSILRSDPVPDDYHRDQYQQWRIWSPSADGVQIPVSLVYRKGALDNGPAPLILYGYGSYGMSIDPNFDAKRLPLLDRGVIFVMAHVRGGAEMGQGWYHDGKLLQKRHTFSDFIDVAKDLIRQGYTNPSRLAARGRSAGGLLMGAVLNMAPELFQVVVAGVPFVDVINTMLDDTIPLTSLEWDEWGNPMQSEYYGYMKSYSPYDNVEAKRYPHILAFTGLNDPRVGYWEPAKWVARLRVTKTDNHSLLLKTHMGAGHGGSSARYQRILELAEEYAFILDKIGLNK</sequence>
<feature type="domain" description="Peptidase S9 prolyl oligopeptidase catalytic" evidence="5">
    <location>
        <begin position="464"/>
        <end position="679"/>
    </location>
</feature>
<feature type="domain" description="Peptidase S9A N-terminal" evidence="6">
    <location>
        <begin position="4"/>
        <end position="403"/>
    </location>
</feature>
<evidence type="ECO:0000313" key="7">
    <source>
        <dbReference type="EMBL" id="PSR32906.1"/>
    </source>
</evidence>
<dbReference type="Gene3D" id="2.130.10.120">
    <property type="entry name" value="Prolyl oligopeptidase, N-terminal domain"/>
    <property type="match status" value="1"/>
</dbReference>
<dbReference type="GO" id="GO:0006508">
    <property type="term" value="P:proteolysis"/>
    <property type="evidence" value="ECO:0007669"/>
    <property type="project" value="UniProtKB-KW"/>
</dbReference>
<evidence type="ECO:0000313" key="8">
    <source>
        <dbReference type="Proteomes" id="UP000242972"/>
    </source>
</evidence>
<keyword evidence="4" id="KW-0720">Serine protease</keyword>
<dbReference type="AlphaFoldDB" id="A0A2T2XEL8"/>
<evidence type="ECO:0000256" key="1">
    <source>
        <dbReference type="ARBA" id="ARBA00005228"/>
    </source>
</evidence>
<dbReference type="EMBL" id="PXYW01000030">
    <property type="protein sequence ID" value="PSR32906.1"/>
    <property type="molecule type" value="Genomic_DNA"/>
</dbReference>
<dbReference type="Pfam" id="PF00326">
    <property type="entry name" value="Peptidase_S9"/>
    <property type="match status" value="1"/>
</dbReference>
<comment type="caution">
    <text evidence="7">The sequence shown here is derived from an EMBL/GenBank/DDBJ whole genome shotgun (WGS) entry which is preliminary data.</text>
</comment>
<keyword evidence="2" id="KW-0645">Protease</keyword>
<dbReference type="InterPro" id="IPR029058">
    <property type="entry name" value="AB_hydrolase_fold"/>
</dbReference>
<dbReference type="EC" id="3.4.21.83" evidence="7"/>
<dbReference type="InterPro" id="IPR051543">
    <property type="entry name" value="Serine_Peptidase_S9A"/>
</dbReference>
<gene>
    <name evidence="7" type="ORF">C7B46_12565</name>
</gene>
<evidence type="ECO:0000259" key="5">
    <source>
        <dbReference type="Pfam" id="PF00326"/>
    </source>
</evidence>
<protein>
    <submittedName>
        <fullName evidence="7">Oligopeptidase B</fullName>
        <ecNumber evidence="7">3.4.21.83</ecNumber>
    </submittedName>
</protein>
<dbReference type="GO" id="GO:0004252">
    <property type="term" value="F:serine-type endopeptidase activity"/>
    <property type="evidence" value="ECO:0007669"/>
    <property type="project" value="UniProtKB-EC"/>
</dbReference>
<dbReference type="Proteomes" id="UP000242972">
    <property type="component" value="Unassembled WGS sequence"/>
</dbReference>
<dbReference type="Pfam" id="PF02897">
    <property type="entry name" value="Peptidase_S9_N"/>
    <property type="match status" value="1"/>
</dbReference>
<dbReference type="PRINTS" id="PR00862">
    <property type="entry name" value="PROLIGOPTASE"/>
</dbReference>
<reference evidence="7 8" key="1">
    <citation type="journal article" date="2014" name="BMC Genomics">
        <title>Comparison of environmental and isolate Sulfobacillus genomes reveals diverse carbon, sulfur, nitrogen, and hydrogen metabolisms.</title>
        <authorList>
            <person name="Justice N.B."/>
            <person name="Norman A."/>
            <person name="Brown C.T."/>
            <person name="Singh A."/>
            <person name="Thomas B.C."/>
            <person name="Banfield J.F."/>
        </authorList>
    </citation>
    <scope>NUCLEOTIDE SEQUENCE [LARGE SCALE GENOMIC DNA]</scope>
    <source>
        <strain evidence="7">AMDSBA4</strain>
    </source>
</reference>
<evidence type="ECO:0000256" key="2">
    <source>
        <dbReference type="ARBA" id="ARBA00022670"/>
    </source>
</evidence>
<name>A0A2T2XEL8_9FIRM</name>
<dbReference type="InterPro" id="IPR002470">
    <property type="entry name" value="Peptidase_S9A"/>
</dbReference>
<dbReference type="InterPro" id="IPR023302">
    <property type="entry name" value="Pept_S9A_N"/>
</dbReference>
<dbReference type="Gene3D" id="3.40.50.1820">
    <property type="entry name" value="alpha/beta hydrolase"/>
    <property type="match status" value="1"/>
</dbReference>